<dbReference type="GO" id="GO:0005634">
    <property type="term" value="C:nucleus"/>
    <property type="evidence" value="ECO:0007669"/>
    <property type="project" value="TreeGrafter"/>
</dbReference>
<dbReference type="KEGG" id="ame:413190"/>
<evidence type="ECO:0000256" key="1">
    <source>
        <dbReference type="ARBA" id="ARBA00022527"/>
    </source>
</evidence>
<feature type="region of interest" description="Disordered" evidence="7">
    <location>
        <begin position="533"/>
        <end position="573"/>
    </location>
</feature>
<evidence type="ECO:0000313" key="11">
    <source>
        <dbReference type="RefSeq" id="XP_396640.4"/>
    </source>
</evidence>
<dbReference type="GO" id="GO:0005524">
    <property type="term" value="F:ATP binding"/>
    <property type="evidence" value="ECO:0007669"/>
    <property type="project" value="UniProtKB-UniRule"/>
</dbReference>
<feature type="region of interest" description="Disordered" evidence="7">
    <location>
        <begin position="480"/>
        <end position="499"/>
    </location>
</feature>
<dbReference type="InterPro" id="IPR011009">
    <property type="entry name" value="Kinase-like_dom_sf"/>
</dbReference>
<dbReference type="AlphaFoldDB" id="A0A7M7R8N6"/>
<evidence type="ECO:0000256" key="7">
    <source>
        <dbReference type="SAM" id="MobiDB-lite"/>
    </source>
</evidence>
<protein>
    <submittedName>
        <fullName evidence="11">Calcium-dependent protein kinase 4</fullName>
    </submittedName>
</protein>
<accession>A0A7M7R8N6</accession>
<feature type="region of interest" description="Disordered" evidence="7">
    <location>
        <begin position="684"/>
        <end position="704"/>
    </location>
</feature>
<dbReference type="Gene3D" id="3.30.200.20">
    <property type="entry name" value="Phosphorylase Kinase, domain 1"/>
    <property type="match status" value="1"/>
</dbReference>
<feature type="binding site" evidence="6">
    <location>
        <position position="70"/>
    </location>
    <ligand>
        <name>ATP</name>
        <dbReference type="ChEBI" id="CHEBI:30616"/>
    </ligand>
</feature>
<gene>
    <name evidence="11" type="primary">LOC413190</name>
</gene>
<dbReference type="Gene3D" id="1.10.510.10">
    <property type="entry name" value="Transferase(Phosphotransferase) domain 1"/>
    <property type="match status" value="1"/>
</dbReference>
<dbReference type="FunFam" id="1.10.510.10:FF:000594">
    <property type="entry name" value="Myosin light chain kinase isoform-III"/>
    <property type="match status" value="1"/>
</dbReference>
<dbReference type="PROSITE" id="PS00107">
    <property type="entry name" value="PROTEIN_KINASE_ATP"/>
    <property type="match status" value="1"/>
</dbReference>
<evidence type="ECO:0000256" key="5">
    <source>
        <dbReference type="ARBA" id="ARBA00022840"/>
    </source>
</evidence>
<dbReference type="PANTHER" id="PTHR24342">
    <property type="entry name" value="SERINE/THREONINE-PROTEIN KINASE 17"/>
    <property type="match status" value="1"/>
</dbReference>
<keyword evidence="4 11" id="KW-0418">Kinase</keyword>
<dbReference type="EnsemblMetazoa" id="XM_396640">
    <property type="protein sequence ID" value="XP_396640"/>
    <property type="gene ID" value="LOC413190"/>
</dbReference>
<keyword evidence="2" id="KW-0808">Transferase</keyword>
<keyword evidence="5 6" id="KW-0067">ATP-binding</keyword>
<dbReference type="GO" id="GO:0043065">
    <property type="term" value="P:positive regulation of apoptotic process"/>
    <property type="evidence" value="ECO:0007669"/>
    <property type="project" value="TreeGrafter"/>
</dbReference>
<name>A0A7M7R8N6_APIME</name>
<dbReference type="GO" id="GO:0004674">
    <property type="term" value="F:protein serine/threonine kinase activity"/>
    <property type="evidence" value="ECO:0007669"/>
    <property type="project" value="UniProtKB-KW"/>
</dbReference>
<dbReference type="RefSeq" id="XP_396640.4">
    <property type="nucleotide sequence ID" value="XM_396640.7"/>
</dbReference>
<dbReference type="InterPro" id="IPR017441">
    <property type="entry name" value="Protein_kinase_ATP_BS"/>
</dbReference>
<dbReference type="Proteomes" id="UP000005203">
    <property type="component" value="Linkage group LG6"/>
</dbReference>
<dbReference type="PROSITE" id="PS00108">
    <property type="entry name" value="PROTEIN_KINASE_ST"/>
    <property type="match status" value="1"/>
</dbReference>
<feature type="compositionally biased region" description="Basic and acidic residues" evidence="7">
    <location>
        <begin position="555"/>
        <end position="572"/>
    </location>
</feature>
<dbReference type="Pfam" id="PF00069">
    <property type="entry name" value="Pkinase"/>
    <property type="match status" value="1"/>
</dbReference>
<keyword evidence="3 6" id="KW-0547">Nucleotide-binding</keyword>
<dbReference type="OrthoDB" id="10260894at2759"/>
<feature type="domain" description="Protein kinase" evidence="8">
    <location>
        <begin position="34"/>
        <end position="289"/>
    </location>
</feature>
<dbReference type="InterPro" id="IPR000719">
    <property type="entry name" value="Prot_kinase_dom"/>
</dbReference>
<reference evidence="11" key="2">
    <citation type="submission" date="2025-04" db="UniProtKB">
        <authorList>
            <consortium name="RefSeq"/>
        </authorList>
    </citation>
    <scope>IDENTIFICATION</scope>
    <source>
        <strain evidence="11">DH4</strain>
        <tissue evidence="11">Whole body</tissue>
    </source>
</reference>
<dbReference type="GO" id="GO:0035556">
    <property type="term" value="P:intracellular signal transduction"/>
    <property type="evidence" value="ECO:0007669"/>
    <property type="project" value="TreeGrafter"/>
</dbReference>
<evidence type="ECO:0000313" key="9">
    <source>
        <dbReference type="EnsemblMetazoa" id="XP_396640"/>
    </source>
</evidence>
<sequence length="704" mass="79889">MIRVDETDPVGEIEPSFPYRDVTVRRGVEFKDHYDIASEIGRGKFGTVYRCKEKVSGLMLAAKVVNTAKKEDRRAVEREVEIMRRLQHPRLIQLYDAIDNGQQIYVILELIEGGELFERVIDDDFVLTERSCAVFMRQICEGIEFIHRQNILHLDLKPENILCLTKEGNRIKIIDFGLAREYDPKKKLQVLFGTPEFVAPEVVNFDQIGYGTDMWSIGVICYVLLSGLSPFMGDTDIETMANVTIAKYDFDHDAFANISEDAKDFIRCLLVKDKDKRMMAKECRDHPWLAKKYIVSVQQQIERTSTIQKPQASIHRVPRVQANSMDELDMTKDNLKLFVERWREHPDSPYLIDLPQCITLPHQCSTLRDHEELVSLRGHSPSPCASISSTLSEVTENNSPRESYGSFLTVPPTFNFGFERRASEGVSTEKLRSDPASQIVLAEEIIKLSERLRSIAMGACVNEVESPAEGDKVNKMMKEKVEDRDKRNGSTARSNGLIGGENAAECNEIAEKLSSITRHRRLNGTTFHSNRNFEKYTEANSGGNVFAPLKKKKQRKEEGRGEEGGKVRRESLGEQVEELANERILSGGKEGEMDLTPPWRRPRVKQFGETSRDVPRISGLRNLHKSLNLDEPTSTKDLLLHLLGEWEEVSMRPSGGRKSVSVDWCGEESVARKTMNSLAEYFQSKQQKSTTANANSPTSSSIHR</sequence>
<feature type="compositionally biased region" description="Low complexity" evidence="7">
    <location>
        <begin position="689"/>
        <end position="704"/>
    </location>
</feature>
<evidence type="ECO:0000313" key="10">
    <source>
        <dbReference type="Proteomes" id="UP000005203"/>
    </source>
</evidence>
<dbReference type="InterPro" id="IPR008271">
    <property type="entry name" value="Ser/Thr_kinase_AS"/>
</dbReference>
<reference evidence="9" key="1">
    <citation type="submission" date="2021-01" db="UniProtKB">
        <authorList>
            <consortium name="EnsemblMetazoa"/>
        </authorList>
    </citation>
    <scope>IDENTIFICATION</scope>
    <source>
        <strain evidence="9">DH4</strain>
    </source>
</reference>
<keyword evidence="1" id="KW-0723">Serine/threonine-protein kinase</keyword>
<dbReference type="PROSITE" id="PS50011">
    <property type="entry name" value="PROTEIN_KINASE_DOM"/>
    <property type="match status" value="1"/>
</dbReference>
<proteinExistence type="predicted"/>
<dbReference type="GeneID" id="413190"/>
<dbReference type="CDD" id="cd14103">
    <property type="entry name" value="STKc_MLCK"/>
    <property type="match status" value="1"/>
</dbReference>
<evidence type="ECO:0000256" key="2">
    <source>
        <dbReference type="ARBA" id="ARBA00022679"/>
    </source>
</evidence>
<evidence type="ECO:0000256" key="4">
    <source>
        <dbReference type="ARBA" id="ARBA00022777"/>
    </source>
</evidence>
<evidence type="ECO:0000259" key="8">
    <source>
        <dbReference type="PROSITE" id="PS50011"/>
    </source>
</evidence>
<organism evidence="9">
    <name type="scientific">Apis mellifera</name>
    <name type="common">Honeybee</name>
    <dbReference type="NCBI Taxonomy" id="7460"/>
    <lineage>
        <taxon>Eukaryota</taxon>
        <taxon>Metazoa</taxon>
        <taxon>Ecdysozoa</taxon>
        <taxon>Arthropoda</taxon>
        <taxon>Hexapoda</taxon>
        <taxon>Insecta</taxon>
        <taxon>Pterygota</taxon>
        <taxon>Neoptera</taxon>
        <taxon>Endopterygota</taxon>
        <taxon>Hymenoptera</taxon>
        <taxon>Apocrita</taxon>
        <taxon>Aculeata</taxon>
        <taxon>Apoidea</taxon>
        <taxon>Anthophila</taxon>
        <taxon>Apidae</taxon>
        <taxon>Apis</taxon>
    </lineage>
</organism>
<dbReference type="SUPFAM" id="SSF56112">
    <property type="entry name" value="Protein kinase-like (PK-like)"/>
    <property type="match status" value="1"/>
</dbReference>
<dbReference type="PANTHER" id="PTHR24342:SF20">
    <property type="entry name" value="MYOSIN LIGHT CHAIN KINASE, SMOOTH MUSCLE"/>
    <property type="match status" value="1"/>
</dbReference>
<evidence type="ECO:0000256" key="3">
    <source>
        <dbReference type="ARBA" id="ARBA00022741"/>
    </source>
</evidence>
<evidence type="ECO:0000256" key="6">
    <source>
        <dbReference type="PROSITE-ProRule" id="PRU10141"/>
    </source>
</evidence>
<accession>A0A8B9B018</accession>
<keyword evidence="10" id="KW-1185">Reference proteome</keyword>
<dbReference type="FunFam" id="3.30.200.20:FF:000315">
    <property type="entry name" value="Calcium-dependent protein kinase 3"/>
    <property type="match status" value="1"/>
</dbReference>
<dbReference type="SMART" id="SM00220">
    <property type="entry name" value="S_TKc"/>
    <property type="match status" value="1"/>
</dbReference>